<name>A0ABQ3B3T1_9GAMM</name>
<dbReference type="SUPFAM" id="SSF111369">
    <property type="entry name" value="HlyD-like secretion proteins"/>
    <property type="match status" value="2"/>
</dbReference>
<evidence type="ECO:0000256" key="1">
    <source>
        <dbReference type="ARBA" id="ARBA00004196"/>
    </source>
</evidence>
<protein>
    <submittedName>
        <fullName evidence="5">Multidrug resistance protein A</fullName>
    </submittedName>
</protein>
<sequence>MNNPATESPDNSKRNKRLLVLGAVVAISAIAYSAYYFLHSRYFEATDDAYVASDMVQITSEVSGTVMSVHVDNTQQVQRGQALIELDPADAQIAVAAAEAELARAVRTVRGLFSKSNGLNAVINARKVALQSAREDLQRRLKVAAEGGVSAEELQHSKDQVAQLEAALATSTEELETNNAQVENTTVANHPQVLAAVANLRQASLALKRTRIVAPVSGAVARRNVEIGSRIAAGTPLLAVVPLDNAWVDANFKEVQLEHMRVGQPVEVHSDMYGKDVTYHGKIAGLGAGSGAAFALLPPQNASGNWIKIVQRVPVRISLDPQELAKNPLRLGLSMHVEVDMHNTDGSLVASQVRAPQQVVANAEQDAKVDAKIADIIKRNSREPKTASGVL</sequence>
<keyword evidence="3" id="KW-1133">Transmembrane helix</keyword>
<comment type="caution">
    <text evidence="5">The sequence shown here is derived from an EMBL/GenBank/DDBJ whole genome shotgun (WGS) entry which is preliminary data.</text>
</comment>
<dbReference type="Gene3D" id="2.40.30.170">
    <property type="match status" value="1"/>
</dbReference>
<dbReference type="InterPro" id="IPR050739">
    <property type="entry name" value="MFP"/>
</dbReference>
<dbReference type="EMBL" id="BMYZ01000002">
    <property type="protein sequence ID" value="GGY78076.1"/>
    <property type="molecule type" value="Genomic_DNA"/>
</dbReference>
<keyword evidence="6" id="KW-1185">Reference proteome</keyword>
<feature type="transmembrane region" description="Helical" evidence="3">
    <location>
        <begin position="18"/>
        <end position="38"/>
    </location>
</feature>
<dbReference type="Pfam" id="PF25885">
    <property type="entry name" value="HH_EMRA"/>
    <property type="match status" value="1"/>
</dbReference>
<evidence type="ECO:0000259" key="4">
    <source>
        <dbReference type="Pfam" id="PF25885"/>
    </source>
</evidence>
<dbReference type="PANTHER" id="PTHR30386:SF19">
    <property type="entry name" value="MULTIDRUG EXPORT PROTEIN EMRA-RELATED"/>
    <property type="match status" value="1"/>
</dbReference>
<feature type="domain" description="Multidrug export protein EmrA/FarA alpha-helical hairpin" evidence="4">
    <location>
        <begin position="90"/>
        <end position="210"/>
    </location>
</feature>
<organism evidence="5 6">
    <name type="scientific">Cellvibrio zantedeschiae</name>
    <dbReference type="NCBI Taxonomy" id="1237077"/>
    <lineage>
        <taxon>Bacteria</taxon>
        <taxon>Pseudomonadati</taxon>
        <taxon>Pseudomonadota</taxon>
        <taxon>Gammaproteobacteria</taxon>
        <taxon>Cellvibrionales</taxon>
        <taxon>Cellvibrionaceae</taxon>
        <taxon>Cellvibrio</taxon>
    </lineage>
</organism>
<evidence type="ECO:0000256" key="3">
    <source>
        <dbReference type="SAM" id="Phobius"/>
    </source>
</evidence>
<feature type="coiled-coil region" evidence="2">
    <location>
        <begin position="154"/>
        <end position="181"/>
    </location>
</feature>
<keyword evidence="3" id="KW-0472">Membrane</keyword>
<accession>A0ABQ3B3T1</accession>
<dbReference type="InterPro" id="IPR058633">
    <property type="entry name" value="EmrA/FarA_HH"/>
</dbReference>
<keyword evidence="3" id="KW-0812">Transmembrane</keyword>
<dbReference type="RefSeq" id="WP_189418808.1">
    <property type="nucleotide sequence ID" value="NZ_BMYZ01000002.1"/>
</dbReference>
<proteinExistence type="predicted"/>
<dbReference type="PANTHER" id="PTHR30386">
    <property type="entry name" value="MEMBRANE FUSION SUBUNIT OF EMRAB-TOLC MULTIDRUG EFFLUX PUMP"/>
    <property type="match status" value="1"/>
</dbReference>
<dbReference type="Gene3D" id="2.40.50.100">
    <property type="match status" value="1"/>
</dbReference>
<comment type="subcellular location">
    <subcellularLocation>
        <location evidence="1">Cell envelope</location>
    </subcellularLocation>
</comment>
<gene>
    <name evidence="5" type="primary">emrA</name>
    <name evidence="5" type="ORF">GCM10011613_23330</name>
</gene>
<evidence type="ECO:0000256" key="2">
    <source>
        <dbReference type="SAM" id="Coils"/>
    </source>
</evidence>
<dbReference type="Proteomes" id="UP000619761">
    <property type="component" value="Unassembled WGS sequence"/>
</dbReference>
<reference evidence="6" key="1">
    <citation type="journal article" date="2019" name="Int. J. Syst. Evol. Microbiol.">
        <title>The Global Catalogue of Microorganisms (GCM) 10K type strain sequencing project: providing services to taxonomists for standard genome sequencing and annotation.</title>
        <authorList>
            <consortium name="The Broad Institute Genomics Platform"/>
            <consortium name="The Broad Institute Genome Sequencing Center for Infectious Disease"/>
            <person name="Wu L."/>
            <person name="Ma J."/>
        </authorList>
    </citation>
    <scope>NUCLEOTIDE SEQUENCE [LARGE SCALE GENOMIC DNA]</scope>
    <source>
        <strain evidence="6">KCTC 32239</strain>
    </source>
</reference>
<evidence type="ECO:0000313" key="5">
    <source>
        <dbReference type="EMBL" id="GGY78076.1"/>
    </source>
</evidence>
<keyword evidence="2" id="KW-0175">Coiled coil</keyword>
<evidence type="ECO:0000313" key="6">
    <source>
        <dbReference type="Proteomes" id="UP000619761"/>
    </source>
</evidence>